<dbReference type="PANTHER" id="PTHR38445:SF6">
    <property type="entry name" value="GNTR-FAMILY TRANSCRIPTIONAL REGULATOR"/>
    <property type="match status" value="1"/>
</dbReference>
<keyword evidence="3" id="KW-0804">Transcription</keyword>
<gene>
    <name evidence="5" type="ORF">ACFQ2J_15405</name>
</gene>
<dbReference type="SUPFAM" id="SSF46785">
    <property type="entry name" value="Winged helix' DNA-binding domain"/>
    <property type="match status" value="1"/>
</dbReference>
<evidence type="ECO:0000259" key="4">
    <source>
        <dbReference type="PROSITE" id="PS50949"/>
    </source>
</evidence>
<proteinExistence type="predicted"/>
<name>A0ABW3L5W9_9BACI</name>
<dbReference type="SMART" id="SM00345">
    <property type="entry name" value="HTH_GNTR"/>
    <property type="match status" value="1"/>
</dbReference>
<dbReference type="InterPro" id="IPR036390">
    <property type="entry name" value="WH_DNA-bd_sf"/>
</dbReference>
<keyword evidence="1" id="KW-0805">Transcription regulation</keyword>
<feature type="domain" description="HTH gntR-type" evidence="4">
    <location>
        <begin position="7"/>
        <end position="75"/>
    </location>
</feature>
<dbReference type="Proteomes" id="UP001596990">
    <property type="component" value="Unassembled WGS sequence"/>
</dbReference>
<dbReference type="RefSeq" id="WP_386062535.1">
    <property type="nucleotide sequence ID" value="NZ_JBHTKL010000005.1"/>
</dbReference>
<keyword evidence="2" id="KW-0238">DNA-binding</keyword>
<organism evidence="5 6">
    <name type="scientific">Thalassobacillus hwangdonensis</name>
    <dbReference type="NCBI Taxonomy" id="546108"/>
    <lineage>
        <taxon>Bacteria</taxon>
        <taxon>Bacillati</taxon>
        <taxon>Bacillota</taxon>
        <taxon>Bacilli</taxon>
        <taxon>Bacillales</taxon>
        <taxon>Bacillaceae</taxon>
        <taxon>Thalassobacillus</taxon>
    </lineage>
</organism>
<keyword evidence="6" id="KW-1185">Reference proteome</keyword>
<evidence type="ECO:0000313" key="5">
    <source>
        <dbReference type="EMBL" id="MFD1020575.1"/>
    </source>
</evidence>
<evidence type="ECO:0000313" key="6">
    <source>
        <dbReference type="Proteomes" id="UP001596990"/>
    </source>
</evidence>
<dbReference type="Gene3D" id="1.10.10.10">
    <property type="entry name" value="Winged helix-like DNA-binding domain superfamily/Winged helix DNA-binding domain"/>
    <property type="match status" value="1"/>
</dbReference>
<dbReference type="EMBL" id="JBHTKL010000005">
    <property type="protein sequence ID" value="MFD1020575.1"/>
    <property type="molecule type" value="Genomic_DNA"/>
</dbReference>
<comment type="caution">
    <text evidence="5">The sequence shown here is derived from an EMBL/GenBank/DDBJ whole genome shotgun (WGS) entry which is preliminary data.</text>
</comment>
<evidence type="ECO:0000256" key="3">
    <source>
        <dbReference type="ARBA" id="ARBA00023163"/>
    </source>
</evidence>
<dbReference type="InterPro" id="IPR000524">
    <property type="entry name" value="Tscrpt_reg_HTH_GntR"/>
</dbReference>
<dbReference type="PROSITE" id="PS50949">
    <property type="entry name" value="HTH_GNTR"/>
    <property type="match status" value="1"/>
</dbReference>
<sequence>MEFQSDKPIYQQVVDRIASEIVRGDRKPGDKLPSVREFAIEVGVNANTMQRVYREMEGQDLVETKRGQGTFVTNDPARIAALRETLKDAYIRSFVRDMNDLGISLDETVEGLQRFKGEEGEGND</sequence>
<dbReference type="InterPro" id="IPR036388">
    <property type="entry name" value="WH-like_DNA-bd_sf"/>
</dbReference>
<dbReference type="PANTHER" id="PTHR38445">
    <property type="entry name" value="HTH-TYPE TRANSCRIPTIONAL REPRESSOR YTRA"/>
    <property type="match status" value="1"/>
</dbReference>
<accession>A0ABW3L5W9</accession>
<evidence type="ECO:0000256" key="2">
    <source>
        <dbReference type="ARBA" id="ARBA00023125"/>
    </source>
</evidence>
<protein>
    <submittedName>
        <fullName evidence="5">GntR family transcriptional regulator</fullName>
    </submittedName>
</protein>
<dbReference type="Pfam" id="PF00392">
    <property type="entry name" value="GntR"/>
    <property type="match status" value="1"/>
</dbReference>
<evidence type="ECO:0000256" key="1">
    <source>
        <dbReference type="ARBA" id="ARBA00023015"/>
    </source>
</evidence>
<dbReference type="CDD" id="cd07377">
    <property type="entry name" value="WHTH_GntR"/>
    <property type="match status" value="1"/>
</dbReference>
<reference evidence="6" key="1">
    <citation type="journal article" date="2019" name="Int. J. Syst. Evol. Microbiol.">
        <title>The Global Catalogue of Microorganisms (GCM) 10K type strain sequencing project: providing services to taxonomists for standard genome sequencing and annotation.</title>
        <authorList>
            <consortium name="The Broad Institute Genomics Platform"/>
            <consortium name="The Broad Institute Genome Sequencing Center for Infectious Disease"/>
            <person name="Wu L."/>
            <person name="Ma J."/>
        </authorList>
    </citation>
    <scope>NUCLEOTIDE SEQUENCE [LARGE SCALE GENOMIC DNA]</scope>
    <source>
        <strain evidence="6">CCUG 56607</strain>
    </source>
</reference>